<dbReference type="OrthoDB" id="5768249at2"/>
<accession>A0A317T8V9</accession>
<evidence type="ECO:0000256" key="1">
    <source>
        <dbReference type="SAM" id="SignalP"/>
    </source>
</evidence>
<gene>
    <name evidence="2" type="ORF">CR164_00925</name>
</gene>
<organism evidence="2 3">
    <name type="scientific">Prosthecochloris marina</name>
    <dbReference type="NCBI Taxonomy" id="2017681"/>
    <lineage>
        <taxon>Bacteria</taxon>
        <taxon>Pseudomonadati</taxon>
        <taxon>Chlorobiota</taxon>
        <taxon>Chlorobiia</taxon>
        <taxon>Chlorobiales</taxon>
        <taxon>Chlorobiaceae</taxon>
        <taxon>Prosthecochloris</taxon>
    </lineage>
</organism>
<evidence type="ECO:0000313" key="2">
    <source>
        <dbReference type="EMBL" id="PWW83154.1"/>
    </source>
</evidence>
<feature type="chain" id="PRO_5016425964" evidence="1">
    <location>
        <begin position="25"/>
        <end position="309"/>
    </location>
</feature>
<keyword evidence="3" id="KW-1185">Reference proteome</keyword>
<sequence length="309" mass="34623">MKSPLSIGAAFVVSFVLLFSNGFAAPSPMFEQQEKNVVTQAEKAPGIEKHIMTKEDYCDKNAKDNLEISKALQQLGNCGPSFNYSDSYQYYYQKCLQGNAVDIKPRQAFLAKCISNNCDTYAKTAVAQNEKRIASGCPKGDNPDWWSSNYQYHYKWCIQGTNALGVESYNTQREQYLNNCKKTSPPPDPITVTKNDIVTLRKENDPKATFADLPFSGSIPSIKNAKLLSVTNNTQVKMTFKDKFFTGGAKCFPGQNTKILFTLWPGQTHSFNKPSLMAGKWFHVCVPMNSLITTPDKLQLDYSYEVTTP</sequence>
<evidence type="ECO:0000313" key="3">
    <source>
        <dbReference type="Proteomes" id="UP000246278"/>
    </source>
</evidence>
<comment type="caution">
    <text evidence="2">The sequence shown here is derived from an EMBL/GenBank/DDBJ whole genome shotgun (WGS) entry which is preliminary data.</text>
</comment>
<keyword evidence="1" id="KW-0732">Signal</keyword>
<dbReference type="RefSeq" id="WP_110022036.1">
    <property type="nucleotide sequence ID" value="NZ_PDNZ01000001.1"/>
</dbReference>
<dbReference type="AlphaFoldDB" id="A0A317T8V9"/>
<name>A0A317T8V9_9CHLB</name>
<dbReference type="EMBL" id="PDNZ01000001">
    <property type="protein sequence ID" value="PWW83154.1"/>
    <property type="molecule type" value="Genomic_DNA"/>
</dbReference>
<proteinExistence type="predicted"/>
<protein>
    <submittedName>
        <fullName evidence="2">Uncharacterized protein</fullName>
    </submittedName>
</protein>
<reference evidence="3" key="1">
    <citation type="submission" date="2017-10" db="EMBL/GenBank/DDBJ databases">
        <authorList>
            <person name="Gaisin V.A."/>
            <person name="Rysina M.S."/>
            <person name="Grouzdev D.S."/>
        </authorList>
    </citation>
    <scope>NUCLEOTIDE SEQUENCE [LARGE SCALE GENOMIC DNA]</scope>
    <source>
        <strain evidence="3">V1</strain>
    </source>
</reference>
<feature type="signal peptide" evidence="1">
    <location>
        <begin position="1"/>
        <end position="24"/>
    </location>
</feature>
<dbReference type="Proteomes" id="UP000246278">
    <property type="component" value="Unassembled WGS sequence"/>
</dbReference>